<dbReference type="EMBL" id="KB309537">
    <property type="protein sequence ID" value="ELT94109.1"/>
    <property type="molecule type" value="Genomic_DNA"/>
</dbReference>
<dbReference type="EnsemblMetazoa" id="CapteT214083">
    <property type="protein sequence ID" value="CapteP214083"/>
    <property type="gene ID" value="CapteG214083"/>
</dbReference>
<keyword evidence="3" id="KW-0963">Cytoplasm</keyword>
<dbReference type="PANTHER" id="PTHR23157">
    <property type="entry name" value="GRIP AND COILED-COIL DOMAIN-CONTAINING PROTEIN 1"/>
    <property type="match status" value="1"/>
</dbReference>
<evidence type="ECO:0000256" key="6">
    <source>
        <dbReference type="SAM" id="Coils"/>
    </source>
</evidence>
<keyword evidence="4 6" id="KW-0175">Coiled coil</keyword>
<dbReference type="OMA" id="AEMQAIN"/>
<evidence type="ECO:0000259" key="8">
    <source>
        <dbReference type="PROSITE" id="PS50913"/>
    </source>
</evidence>
<feature type="compositionally biased region" description="Basic and acidic residues" evidence="7">
    <location>
        <begin position="288"/>
        <end position="304"/>
    </location>
</feature>
<evidence type="ECO:0000313" key="9">
    <source>
        <dbReference type="EMBL" id="ELT94109.1"/>
    </source>
</evidence>
<evidence type="ECO:0000256" key="4">
    <source>
        <dbReference type="ARBA" id="ARBA00023054"/>
    </source>
</evidence>
<dbReference type="Pfam" id="PF01465">
    <property type="entry name" value="GRIP"/>
    <property type="match status" value="1"/>
</dbReference>
<evidence type="ECO:0000256" key="3">
    <source>
        <dbReference type="ARBA" id="ARBA00022490"/>
    </source>
</evidence>
<proteinExistence type="predicted"/>
<dbReference type="PANTHER" id="PTHR23157:SF25">
    <property type="entry name" value="GRIP AND COILED-COIL DOMAIN-CONTAINING PROTEIN 1"/>
    <property type="match status" value="1"/>
</dbReference>
<evidence type="ECO:0000313" key="10">
    <source>
        <dbReference type="EnsemblMetazoa" id="CapteP214083"/>
    </source>
</evidence>
<feature type="compositionally biased region" description="Basic and acidic residues" evidence="7">
    <location>
        <begin position="316"/>
        <end position="325"/>
    </location>
</feature>
<dbReference type="Gene3D" id="1.10.220.60">
    <property type="entry name" value="GRIP domain"/>
    <property type="match status" value="1"/>
</dbReference>
<evidence type="ECO:0000256" key="5">
    <source>
        <dbReference type="ARBA" id="ARBA00023136"/>
    </source>
</evidence>
<dbReference type="HOGENOM" id="CLU_020679_0_0_1"/>
<keyword evidence="5" id="KW-0472">Membrane</keyword>
<evidence type="ECO:0000256" key="2">
    <source>
        <dbReference type="ARBA" id="ARBA00004496"/>
    </source>
</evidence>
<keyword evidence="11" id="KW-1185">Reference proteome</keyword>
<accession>R7TK69</accession>
<feature type="compositionally biased region" description="Polar residues" evidence="7">
    <location>
        <begin position="305"/>
        <end position="315"/>
    </location>
</feature>
<dbReference type="GO" id="GO:0005794">
    <property type="term" value="C:Golgi apparatus"/>
    <property type="evidence" value="ECO:0007669"/>
    <property type="project" value="TreeGrafter"/>
</dbReference>
<dbReference type="Proteomes" id="UP000014760">
    <property type="component" value="Unassembled WGS sequence"/>
</dbReference>
<organism evidence="9">
    <name type="scientific">Capitella teleta</name>
    <name type="common">Polychaete worm</name>
    <dbReference type="NCBI Taxonomy" id="283909"/>
    <lineage>
        <taxon>Eukaryota</taxon>
        <taxon>Metazoa</taxon>
        <taxon>Spiralia</taxon>
        <taxon>Lophotrochozoa</taxon>
        <taxon>Annelida</taxon>
        <taxon>Polychaeta</taxon>
        <taxon>Sedentaria</taxon>
        <taxon>Scolecida</taxon>
        <taxon>Capitellidae</taxon>
        <taxon>Capitella</taxon>
    </lineage>
</organism>
<comment type="subcellular location">
    <subcellularLocation>
        <location evidence="2">Cytoplasm</location>
    </subcellularLocation>
    <subcellularLocation>
        <location evidence="1">Endomembrane system</location>
        <topology evidence="1">Peripheral membrane protein</topology>
    </subcellularLocation>
</comment>
<dbReference type="PROSITE" id="PS50913">
    <property type="entry name" value="GRIP"/>
    <property type="match status" value="1"/>
</dbReference>
<gene>
    <name evidence="9" type="ORF">CAPTEDRAFT_214083</name>
</gene>
<feature type="region of interest" description="Disordered" evidence="7">
    <location>
        <begin position="574"/>
        <end position="599"/>
    </location>
</feature>
<reference evidence="10" key="3">
    <citation type="submission" date="2015-06" db="UniProtKB">
        <authorList>
            <consortium name="EnsemblMetazoa"/>
        </authorList>
    </citation>
    <scope>IDENTIFICATION</scope>
</reference>
<sequence>MDRNTKSELLKTIESQNEKIGKYERKLRDVVGAYKGLQKEKEALEASVKVLSAAANASSKETNGETGNIIVYSNWFQGEVHCVNGGAFAPSEASDAGSEDSAVASADVQALRSQLATLSSSLATVTHEKSKMEAIFLAEKKQIRQDHELAVEKYEGMNAELKQNVEKLTDELQKVRASFVFYQRSKLREQQHEREKEQDDHAVMLRELQKLLAVERMAKEHIEQQTDELRTALSEAKSRPKVSDQYEVRIQELGQEIGSLREQLANEKDRAKRPSPELNLLKQQLEKEETDHKAAMRAEQDRSRSSQQRLENLATQHEERVSSLENKLSELSEATGQYERQHHHDQLNIQKLKERINQLDAENMALTKTGHMKSAEQEDDGVDVQQIVDKIVVLKKSLMKANERLEKPMDIEELLKIDAMSFDHESFHVRCREEFNQLKEEFERYKLRAQSVLKNKSTKESVTSNKEVDALKQQVTELKDRLRHIRLSNDDLETNLADREEHFRKTLSTLSSKHKVELASAEAEQKQQLGEMELEMRKHRDRTIALLAEKDRELEVLRSLHSVERFEQQYISQFSPHRQTSQTSSVDLQEAGASSEETSVSELLARTSLTPGNSSETSLLFFAQEQARKDVEINTLRRQKHMFEQTLREVTQDFTMKLQLSHEQVESLQEEIRKLERNKSRESANLEYLKNVVYHFMICQDAIGKEQMCNAIATILEFSPRERQKVETELTKGWWTYNKAAASP</sequence>
<feature type="compositionally biased region" description="Polar residues" evidence="7">
    <location>
        <begin position="574"/>
        <end position="587"/>
    </location>
</feature>
<reference evidence="11" key="1">
    <citation type="submission" date="2012-12" db="EMBL/GenBank/DDBJ databases">
        <authorList>
            <person name="Hellsten U."/>
            <person name="Grimwood J."/>
            <person name="Chapman J.A."/>
            <person name="Shapiro H."/>
            <person name="Aerts A."/>
            <person name="Otillar R.P."/>
            <person name="Terry A.Y."/>
            <person name="Boore J.L."/>
            <person name="Simakov O."/>
            <person name="Marletaz F."/>
            <person name="Cho S.-J."/>
            <person name="Edsinger-Gonzales E."/>
            <person name="Havlak P."/>
            <person name="Kuo D.-H."/>
            <person name="Larsson T."/>
            <person name="Lv J."/>
            <person name="Arendt D."/>
            <person name="Savage R."/>
            <person name="Osoegawa K."/>
            <person name="de Jong P."/>
            <person name="Lindberg D.R."/>
            <person name="Seaver E.C."/>
            <person name="Weisblat D.A."/>
            <person name="Putnam N.H."/>
            <person name="Grigoriev I.V."/>
            <person name="Rokhsar D.S."/>
        </authorList>
    </citation>
    <scope>NUCLEOTIDE SEQUENCE</scope>
    <source>
        <strain evidence="11">I ESC-2004</strain>
    </source>
</reference>
<feature type="domain" description="GRIP" evidence="8">
    <location>
        <begin position="679"/>
        <end position="729"/>
    </location>
</feature>
<dbReference type="EMBL" id="AMQN01000309">
    <property type="status" value="NOT_ANNOTATED_CDS"/>
    <property type="molecule type" value="Genomic_DNA"/>
</dbReference>
<evidence type="ECO:0000256" key="1">
    <source>
        <dbReference type="ARBA" id="ARBA00004184"/>
    </source>
</evidence>
<dbReference type="InterPro" id="IPR051952">
    <property type="entry name" value="Golgi-autophagy_related"/>
</dbReference>
<feature type="coiled-coil region" evidence="6">
    <location>
        <begin position="428"/>
        <end position="495"/>
    </location>
</feature>
<protein>
    <recommendedName>
        <fullName evidence="8">GRIP domain-containing protein</fullName>
    </recommendedName>
</protein>
<name>R7TK69_CAPTE</name>
<dbReference type="AlphaFoldDB" id="R7TK69"/>
<dbReference type="InterPro" id="IPR000237">
    <property type="entry name" value="GRIP_dom"/>
</dbReference>
<evidence type="ECO:0000313" key="11">
    <source>
        <dbReference type="Proteomes" id="UP000014760"/>
    </source>
</evidence>
<evidence type="ECO:0000256" key="7">
    <source>
        <dbReference type="SAM" id="MobiDB-lite"/>
    </source>
</evidence>
<feature type="coiled-coil region" evidence="6">
    <location>
        <begin position="633"/>
        <end position="692"/>
    </location>
</feature>
<dbReference type="OrthoDB" id="9898580at2759"/>
<reference evidence="9 11" key="2">
    <citation type="journal article" date="2013" name="Nature">
        <title>Insights into bilaterian evolution from three spiralian genomes.</title>
        <authorList>
            <person name="Simakov O."/>
            <person name="Marletaz F."/>
            <person name="Cho S.J."/>
            <person name="Edsinger-Gonzales E."/>
            <person name="Havlak P."/>
            <person name="Hellsten U."/>
            <person name="Kuo D.H."/>
            <person name="Larsson T."/>
            <person name="Lv J."/>
            <person name="Arendt D."/>
            <person name="Savage R."/>
            <person name="Osoegawa K."/>
            <person name="de Jong P."/>
            <person name="Grimwood J."/>
            <person name="Chapman J.A."/>
            <person name="Shapiro H."/>
            <person name="Aerts A."/>
            <person name="Otillar R.P."/>
            <person name="Terry A.Y."/>
            <person name="Boore J.L."/>
            <person name="Grigoriev I.V."/>
            <person name="Lindberg D.R."/>
            <person name="Seaver E.C."/>
            <person name="Weisblat D.A."/>
            <person name="Putnam N.H."/>
            <person name="Rokhsar D.S."/>
        </authorList>
    </citation>
    <scope>NUCLEOTIDE SEQUENCE</scope>
    <source>
        <strain evidence="9 11">I ESC-2004</strain>
    </source>
</reference>
<feature type="coiled-coil region" evidence="6">
    <location>
        <begin position="6"/>
        <end position="54"/>
    </location>
</feature>
<feature type="region of interest" description="Disordered" evidence="7">
    <location>
        <begin position="288"/>
        <end position="325"/>
    </location>
</feature>
<dbReference type="FunCoup" id="R7TK69">
    <property type="interactions" value="1002"/>
</dbReference>
<dbReference type="SMART" id="SM00755">
    <property type="entry name" value="Grip"/>
    <property type="match status" value="1"/>
</dbReference>
<dbReference type="STRING" id="283909.R7TK69"/>